<keyword evidence="1" id="KW-1133">Transmembrane helix</keyword>
<dbReference type="Gene3D" id="2.40.70.10">
    <property type="entry name" value="Acid Proteases"/>
    <property type="match status" value="1"/>
</dbReference>
<comment type="caution">
    <text evidence="2">The sequence shown here is derived from an EMBL/GenBank/DDBJ whole genome shotgun (WGS) entry which is preliminary data.</text>
</comment>
<dbReference type="Proteomes" id="UP000217999">
    <property type="component" value="Unassembled WGS sequence"/>
</dbReference>
<dbReference type="InterPro" id="IPR011969">
    <property type="entry name" value="Clan_AA_Asp_peptidase_C"/>
</dbReference>
<dbReference type="InterPro" id="IPR021109">
    <property type="entry name" value="Peptidase_aspartic_dom_sf"/>
</dbReference>
<dbReference type="GO" id="GO:0006508">
    <property type="term" value="P:proteolysis"/>
    <property type="evidence" value="ECO:0007669"/>
    <property type="project" value="UniProtKB-KW"/>
</dbReference>
<dbReference type="GO" id="GO:0004190">
    <property type="term" value="F:aspartic-type endopeptidase activity"/>
    <property type="evidence" value="ECO:0007669"/>
    <property type="project" value="InterPro"/>
</dbReference>
<gene>
    <name evidence="2" type="ORF">CK620_09190</name>
</gene>
<evidence type="ECO:0000313" key="3">
    <source>
        <dbReference type="Proteomes" id="UP000217999"/>
    </source>
</evidence>
<dbReference type="NCBIfam" id="TIGR02281">
    <property type="entry name" value="clan_AA_DTGA"/>
    <property type="match status" value="1"/>
</dbReference>
<keyword evidence="1" id="KW-0812">Transmembrane</keyword>
<keyword evidence="1" id="KW-0472">Membrane</keyword>
<dbReference type="PROSITE" id="PS00141">
    <property type="entry name" value="ASP_PROTEASE"/>
    <property type="match status" value="1"/>
</dbReference>
<protein>
    <submittedName>
        <fullName evidence="2">TIGR02281 family clan AA aspartic protease</fullName>
    </submittedName>
</protein>
<evidence type="ECO:0000313" key="2">
    <source>
        <dbReference type="EMBL" id="PAT34380.1"/>
    </source>
</evidence>
<evidence type="ECO:0000256" key="1">
    <source>
        <dbReference type="SAM" id="Phobius"/>
    </source>
</evidence>
<dbReference type="InterPro" id="IPR034122">
    <property type="entry name" value="Retropepsin-like_bacterial"/>
</dbReference>
<dbReference type="CDD" id="cd05483">
    <property type="entry name" value="retropepsin_like_bacteria"/>
    <property type="match status" value="1"/>
</dbReference>
<keyword evidence="2" id="KW-0378">Hydrolase</keyword>
<dbReference type="AlphaFoldDB" id="A0A2A2A779"/>
<sequence length="186" mass="20049">MARMPTQNPPPELGRPPRSAPARLRPWMIWLAWMLVIGAMYLLMDRLLAPAPSVQITSADGGAALQLPRHRDGHFYIQGSINGAPVQFMVDTGASLVSVSDALAEAAQLHGGRQTTFSTANGTRQGRVVRAASLRLGHFTLENVEIGTGLNMGRGEAALLGQNALRHFHVTMEGSTMVLRPRQPAP</sequence>
<name>A0A2A2A779_9BURK</name>
<proteinExistence type="predicted"/>
<dbReference type="Pfam" id="PF13975">
    <property type="entry name" value="gag-asp_proteas"/>
    <property type="match status" value="1"/>
</dbReference>
<reference evidence="2 3" key="1">
    <citation type="submission" date="2017-08" db="EMBL/GenBank/DDBJ databases">
        <title>WGS of Clinical strains of the CDC Group NO-1 linked to zoonotic infections in humans.</title>
        <authorList>
            <person name="Bernier A.-M."/>
            <person name="Bernard K."/>
        </authorList>
    </citation>
    <scope>NUCLEOTIDE SEQUENCE [LARGE SCALE GENOMIC DNA]</scope>
    <source>
        <strain evidence="2 3">NML03-0146</strain>
    </source>
</reference>
<dbReference type="SUPFAM" id="SSF50630">
    <property type="entry name" value="Acid proteases"/>
    <property type="match status" value="1"/>
</dbReference>
<accession>A0A2A2A779</accession>
<dbReference type="EMBL" id="NSJF01000004">
    <property type="protein sequence ID" value="PAT34380.1"/>
    <property type="molecule type" value="Genomic_DNA"/>
</dbReference>
<keyword evidence="2" id="KW-0645">Protease</keyword>
<feature type="transmembrane region" description="Helical" evidence="1">
    <location>
        <begin position="27"/>
        <end position="44"/>
    </location>
</feature>
<organism evidence="2 3">
    <name type="scientific">Vandammella animalimorsus</name>
    <dbReference type="NCBI Taxonomy" id="2029117"/>
    <lineage>
        <taxon>Bacteria</taxon>
        <taxon>Pseudomonadati</taxon>
        <taxon>Pseudomonadota</taxon>
        <taxon>Betaproteobacteria</taxon>
        <taxon>Burkholderiales</taxon>
        <taxon>Comamonadaceae</taxon>
        <taxon>Vandammella</taxon>
    </lineage>
</organism>
<dbReference type="InterPro" id="IPR001969">
    <property type="entry name" value="Aspartic_peptidase_AS"/>
</dbReference>